<feature type="compositionally biased region" description="Polar residues" evidence="1">
    <location>
        <begin position="9"/>
        <end position="24"/>
    </location>
</feature>
<dbReference type="Proteomes" id="UP000076722">
    <property type="component" value="Unassembled WGS sequence"/>
</dbReference>
<feature type="compositionally biased region" description="Pro residues" evidence="1">
    <location>
        <begin position="313"/>
        <end position="325"/>
    </location>
</feature>
<dbReference type="EMBL" id="KV419397">
    <property type="protein sequence ID" value="KZS97198.1"/>
    <property type="molecule type" value="Genomic_DNA"/>
</dbReference>
<feature type="compositionally biased region" description="Low complexity" evidence="1">
    <location>
        <begin position="384"/>
        <end position="405"/>
    </location>
</feature>
<evidence type="ECO:0000313" key="3">
    <source>
        <dbReference type="Proteomes" id="UP000076722"/>
    </source>
</evidence>
<name>A0A164YSJ6_9AGAM</name>
<proteinExistence type="predicted"/>
<feature type="compositionally biased region" description="Low complexity" evidence="1">
    <location>
        <begin position="353"/>
        <end position="376"/>
    </location>
</feature>
<evidence type="ECO:0000313" key="2">
    <source>
        <dbReference type="EMBL" id="KZS97198.1"/>
    </source>
</evidence>
<accession>A0A164YSJ6</accession>
<protein>
    <submittedName>
        <fullName evidence="2">Uncharacterized protein</fullName>
    </submittedName>
</protein>
<gene>
    <name evidence="2" type="ORF">SISNIDRAFT_463139</name>
</gene>
<feature type="region of interest" description="Disordered" evidence="1">
    <location>
        <begin position="149"/>
        <end position="194"/>
    </location>
</feature>
<feature type="region of interest" description="Disordered" evidence="1">
    <location>
        <begin position="1"/>
        <end position="131"/>
    </location>
</feature>
<feature type="compositionally biased region" description="Pro residues" evidence="1">
    <location>
        <begin position="47"/>
        <end position="58"/>
    </location>
</feature>
<feature type="compositionally biased region" description="Pro residues" evidence="1">
    <location>
        <begin position="332"/>
        <end position="352"/>
    </location>
</feature>
<organism evidence="2 3">
    <name type="scientific">Sistotremastrum niveocremeum HHB9708</name>
    <dbReference type="NCBI Taxonomy" id="1314777"/>
    <lineage>
        <taxon>Eukaryota</taxon>
        <taxon>Fungi</taxon>
        <taxon>Dikarya</taxon>
        <taxon>Basidiomycota</taxon>
        <taxon>Agaricomycotina</taxon>
        <taxon>Agaricomycetes</taxon>
        <taxon>Sistotremastrales</taxon>
        <taxon>Sistotremastraceae</taxon>
        <taxon>Sertulicium</taxon>
        <taxon>Sertulicium niveocremeum</taxon>
    </lineage>
</organism>
<dbReference type="AlphaFoldDB" id="A0A164YSJ6"/>
<sequence>MMRSPSVPPTTFSDWTRTSFQTYPNQPPYHSPASPLPLRRHHYIVPNHPPPPPPPSPPKRVSSRRSRISRGTRLEALWEVSEEEESATDSSNSSTGRKSRKKPRPMGITRAADLSPQGSFRIPSGGKSEETVIDTIPIIANFDDEEGPVFQLDFPRPPSLSSPVSSSRSPSVRSFSSGSSFSNGSPSPSPSLHSYYLSSPTSETCVTMAILDSMSIEQSVPSTPASAYKKPFSDSLDDLWRQIDELMAWVPESPSFAMADPFSGSPENPSFYVQDAFHARHSHSSPPATPGFPSFQLDPTFPRQPKQQARSFPPVPKLPPPPPPKSKSSPRQPLPASPLLPLAAPRPPPRTPVPSDVSSSRFSIISSTSSEASYSRHSTDSHSSRSSVSTTATTVSSANSSSRSNGLRRKAIPVELFMRQ</sequence>
<feature type="region of interest" description="Disordered" evidence="1">
    <location>
        <begin position="281"/>
        <end position="420"/>
    </location>
</feature>
<reference evidence="2 3" key="1">
    <citation type="journal article" date="2016" name="Mol. Biol. Evol.">
        <title>Comparative Genomics of Early-Diverging Mushroom-Forming Fungi Provides Insights into the Origins of Lignocellulose Decay Capabilities.</title>
        <authorList>
            <person name="Nagy L.G."/>
            <person name="Riley R."/>
            <person name="Tritt A."/>
            <person name="Adam C."/>
            <person name="Daum C."/>
            <person name="Floudas D."/>
            <person name="Sun H."/>
            <person name="Yadav J.S."/>
            <person name="Pangilinan J."/>
            <person name="Larsson K.H."/>
            <person name="Matsuura K."/>
            <person name="Barry K."/>
            <person name="Labutti K."/>
            <person name="Kuo R."/>
            <person name="Ohm R.A."/>
            <person name="Bhattacharya S.S."/>
            <person name="Shirouzu T."/>
            <person name="Yoshinaga Y."/>
            <person name="Martin F.M."/>
            <person name="Grigoriev I.V."/>
            <person name="Hibbett D.S."/>
        </authorList>
    </citation>
    <scope>NUCLEOTIDE SEQUENCE [LARGE SCALE GENOMIC DNA]</scope>
    <source>
        <strain evidence="2 3">HHB9708</strain>
    </source>
</reference>
<keyword evidence="3" id="KW-1185">Reference proteome</keyword>
<evidence type="ECO:0000256" key="1">
    <source>
        <dbReference type="SAM" id="MobiDB-lite"/>
    </source>
</evidence>
<feature type="compositionally biased region" description="Low complexity" evidence="1">
    <location>
        <begin position="161"/>
        <end position="194"/>
    </location>
</feature>
<feature type="compositionally biased region" description="Basic residues" evidence="1">
    <location>
        <begin position="61"/>
        <end position="70"/>
    </location>
</feature>